<protein>
    <recommendedName>
        <fullName evidence="1">DUF4440 domain-containing protein</fullName>
    </recommendedName>
</protein>
<accession>A0A366EJP1</accession>
<comment type="caution">
    <text evidence="2">The sequence shown here is derived from an EMBL/GenBank/DDBJ whole genome shotgun (WGS) entry which is preliminary data.</text>
</comment>
<evidence type="ECO:0000313" key="2">
    <source>
        <dbReference type="EMBL" id="RBP01709.1"/>
    </source>
</evidence>
<dbReference type="OrthoDB" id="121974at2"/>
<proteinExistence type="predicted"/>
<dbReference type="InterPro" id="IPR027843">
    <property type="entry name" value="DUF4440"/>
</dbReference>
<keyword evidence="3" id="KW-1185">Reference proteome</keyword>
<dbReference type="Pfam" id="PF14534">
    <property type="entry name" value="DUF4440"/>
    <property type="match status" value="1"/>
</dbReference>
<gene>
    <name evidence="2" type="ORF">DES48_101452</name>
</gene>
<reference evidence="2 3" key="1">
    <citation type="submission" date="2018-06" db="EMBL/GenBank/DDBJ databases">
        <title>Genomic Encyclopedia of Type Strains, Phase IV (KMG-IV): sequencing the most valuable type-strain genomes for metagenomic binning, comparative biology and taxonomic classification.</title>
        <authorList>
            <person name="Goeker M."/>
        </authorList>
    </citation>
    <scope>NUCLEOTIDE SEQUENCE [LARGE SCALE GENOMIC DNA]</scope>
    <source>
        <strain evidence="2 3">DSM 15140</strain>
    </source>
</reference>
<dbReference type="InterPro" id="IPR032710">
    <property type="entry name" value="NTF2-like_dom_sf"/>
</dbReference>
<sequence length="119" mass="14079">MDDLIKLKEHLCDLETTLLKPETRSSKETLEKLLAKNFFEIGSSGKFLYRNQEITDTGIDVVKMTLSEFEIHPLSEEIILTTYRIYNHETKQYSLRSSIWKYQNQTWKMQFHQGTTVKS</sequence>
<evidence type="ECO:0000313" key="3">
    <source>
        <dbReference type="Proteomes" id="UP000252254"/>
    </source>
</evidence>
<dbReference type="RefSeq" id="WP_113866505.1">
    <property type="nucleotide sequence ID" value="NZ_BAABQN010000001.1"/>
</dbReference>
<dbReference type="AlphaFoldDB" id="A0A366EJP1"/>
<dbReference type="Proteomes" id="UP000252254">
    <property type="component" value="Unassembled WGS sequence"/>
</dbReference>
<dbReference type="SUPFAM" id="SSF54427">
    <property type="entry name" value="NTF2-like"/>
    <property type="match status" value="1"/>
</dbReference>
<dbReference type="Gene3D" id="3.10.450.50">
    <property type="match status" value="1"/>
</dbReference>
<name>A0A366EJP1_9BACI</name>
<dbReference type="EMBL" id="QNRI01000001">
    <property type="protein sequence ID" value="RBP01709.1"/>
    <property type="molecule type" value="Genomic_DNA"/>
</dbReference>
<evidence type="ECO:0000259" key="1">
    <source>
        <dbReference type="Pfam" id="PF14534"/>
    </source>
</evidence>
<organism evidence="2 3">
    <name type="scientific">Paraliobacillus ryukyuensis</name>
    <dbReference type="NCBI Taxonomy" id="200904"/>
    <lineage>
        <taxon>Bacteria</taxon>
        <taxon>Bacillati</taxon>
        <taxon>Bacillota</taxon>
        <taxon>Bacilli</taxon>
        <taxon>Bacillales</taxon>
        <taxon>Bacillaceae</taxon>
        <taxon>Paraliobacillus</taxon>
    </lineage>
</organism>
<feature type="domain" description="DUF4440" evidence="1">
    <location>
        <begin position="12"/>
        <end position="109"/>
    </location>
</feature>